<keyword evidence="1" id="KW-0238">DNA-binding</keyword>
<dbReference type="GO" id="GO:0005829">
    <property type="term" value="C:cytosol"/>
    <property type="evidence" value="ECO:0007669"/>
    <property type="project" value="TreeGrafter"/>
</dbReference>
<feature type="compositionally biased region" description="Basic and acidic residues" evidence="2">
    <location>
        <begin position="133"/>
        <end position="142"/>
    </location>
</feature>
<reference evidence="4" key="2">
    <citation type="submission" date="2020-09" db="EMBL/GenBank/DDBJ databases">
        <authorList>
            <person name="Sun Q."/>
            <person name="Ohkuma M."/>
        </authorList>
    </citation>
    <scope>NUCLEOTIDE SEQUENCE</scope>
    <source>
        <strain evidence="4">JCM 13064</strain>
    </source>
</reference>
<feature type="region of interest" description="Disordered" evidence="2">
    <location>
        <begin position="92"/>
        <end position="157"/>
    </location>
</feature>
<dbReference type="PANTHER" id="PTHR46797">
    <property type="entry name" value="HTH-TYPE TRANSCRIPTIONAL REGULATOR"/>
    <property type="match status" value="1"/>
</dbReference>
<gene>
    <name evidence="4" type="ORF">GCM10007964_51600</name>
</gene>
<dbReference type="CDD" id="cd00093">
    <property type="entry name" value="HTH_XRE"/>
    <property type="match status" value="1"/>
</dbReference>
<evidence type="ECO:0000256" key="1">
    <source>
        <dbReference type="ARBA" id="ARBA00023125"/>
    </source>
</evidence>
<evidence type="ECO:0000259" key="3">
    <source>
        <dbReference type="PROSITE" id="PS50943"/>
    </source>
</evidence>
<accession>A0A917REX7</accession>
<dbReference type="PROSITE" id="PS50943">
    <property type="entry name" value="HTH_CROC1"/>
    <property type="match status" value="1"/>
</dbReference>
<dbReference type="InterPro" id="IPR010982">
    <property type="entry name" value="Lambda_DNA-bd_dom_sf"/>
</dbReference>
<name>A0A917REX7_9ACTN</name>
<evidence type="ECO:0000313" key="4">
    <source>
        <dbReference type="EMBL" id="GGL03185.1"/>
    </source>
</evidence>
<sequence>MRAAVSLRQLAEDAGISNPYLSQIERGLRDPSAEVVDKIAKALSVNVRVLLADAETGEMPEVIAALQTDQVLDARQRQILIELYESFCRANQPRASGMPGESRSPSTKTPWECDTLFDPEEFDPKESHKRADRKGQTIDHLDAPSASTAPHEASTPDVLRFIEALTPGIDRNRYA</sequence>
<dbReference type="InterPro" id="IPR001387">
    <property type="entry name" value="Cro/C1-type_HTH"/>
</dbReference>
<feature type="domain" description="HTH cro/C1-type" evidence="3">
    <location>
        <begin position="6"/>
        <end position="50"/>
    </location>
</feature>
<comment type="caution">
    <text evidence="4">The sequence shown here is derived from an EMBL/GenBank/DDBJ whole genome shotgun (WGS) entry which is preliminary data.</text>
</comment>
<reference evidence="4" key="1">
    <citation type="journal article" date="2014" name="Int. J. Syst. Evol. Microbiol.">
        <title>Complete genome sequence of Corynebacterium casei LMG S-19264T (=DSM 44701T), isolated from a smear-ripened cheese.</title>
        <authorList>
            <consortium name="US DOE Joint Genome Institute (JGI-PGF)"/>
            <person name="Walter F."/>
            <person name="Albersmeier A."/>
            <person name="Kalinowski J."/>
            <person name="Ruckert C."/>
        </authorList>
    </citation>
    <scope>NUCLEOTIDE SEQUENCE</scope>
    <source>
        <strain evidence="4">JCM 13064</strain>
    </source>
</reference>
<dbReference type="SMART" id="SM00530">
    <property type="entry name" value="HTH_XRE"/>
    <property type="match status" value="1"/>
</dbReference>
<dbReference type="PANTHER" id="PTHR46797:SF1">
    <property type="entry name" value="METHYLPHOSPHONATE SYNTHASE"/>
    <property type="match status" value="1"/>
</dbReference>
<dbReference type="SUPFAM" id="SSF47413">
    <property type="entry name" value="lambda repressor-like DNA-binding domains"/>
    <property type="match status" value="1"/>
</dbReference>
<dbReference type="GO" id="GO:0003700">
    <property type="term" value="F:DNA-binding transcription factor activity"/>
    <property type="evidence" value="ECO:0007669"/>
    <property type="project" value="TreeGrafter"/>
</dbReference>
<dbReference type="GO" id="GO:0003677">
    <property type="term" value="F:DNA binding"/>
    <property type="evidence" value="ECO:0007669"/>
    <property type="project" value="UniProtKB-KW"/>
</dbReference>
<dbReference type="Pfam" id="PF01381">
    <property type="entry name" value="HTH_3"/>
    <property type="match status" value="1"/>
</dbReference>
<protein>
    <recommendedName>
        <fullName evidence="3">HTH cro/C1-type domain-containing protein</fullName>
    </recommendedName>
</protein>
<evidence type="ECO:0000313" key="5">
    <source>
        <dbReference type="Proteomes" id="UP000645217"/>
    </source>
</evidence>
<dbReference type="InterPro" id="IPR050807">
    <property type="entry name" value="TransReg_Diox_bact_type"/>
</dbReference>
<evidence type="ECO:0000256" key="2">
    <source>
        <dbReference type="SAM" id="MobiDB-lite"/>
    </source>
</evidence>
<dbReference type="EMBL" id="BMNT01000030">
    <property type="protein sequence ID" value="GGL03185.1"/>
    <property type="molecule type" value="Genomic_DNA"/>
</dbReference>
<keyword evidence="5" id="KW-1185">Reference proteome</keyword>
<dbReference type="AlphaFoldDB" id="A0A917REX7"/>
<dbReference type="Gene3D" id="1.10.260.40">
    <property type="entry name" value="lambda repressor-like DNA-binding domains"/>
    <property type="match status" value="1"/>
</dbReference>
<dbReference type="Proteomes" id="UP000645217">
    <property type="component" value="Unassembled WGS sequence"/>
</dbReference>
<proteinExistence type="predicted"/>
<organism evidence="4 5">
    <name type="scientific">Sphaerisporangium melleum</name>
    <dbReference type="NCBI Taxonomy" id="321316"/>
    <lineage>
        <taxon>Bacteria</taxon>
        <taxon>Bacillati</taxon>
        <taxon>Actinomycetota</taxon>
        <taxon>Actinomycetes</taxon>
        <taxon>Streptosporangiales</taxon>
        <taxon>Streptosporangiaceae</taxon>
        <taxon>Sphaerisporangium</taxon>
    </lineage>
</organism>